<dbReference type="EMBL" id="KV003931">
    <property type="protein sequence ID" value="KZV36103.1"/>
    <property type="molecule type" value="Genomic_DNA"/>
</dbReference>
<evidence type="ECO:0000313" key="2">
    <source>
        <dbReference type="Proteomes" id="UP000250235"/>
    </source>
</evidence>
<name>A0A2Z7BNA9_9LAMI</name>
<keyword evidence="2" id="KW-1185">Reference proteome</keyword>
<dbReference type="AlphaFoldDB" id="A0A2Z7BNA9"/>
<reference evidence="1 2" key="1">
    <citation type="journal article" date="2015" name="Proc. Natl. Acad. Sci. U.S.A.">
        <title>The resurrection genome of Boea hygrometrica: A blueprint for survival of dehydration.</title>
        <authorList>
            <person name="Xiao L."/>
            <person name="Yang G."/>
            <person name="Zhang L."/>
            <person name="Yang X."/>
            <person name="Zhao S."/>
            <person name="Ji Z."/>
            <person name="Zhou Q."/>
            <person name="Hu M."/>
            <person name="Wang Y."/>
            <person name="Chen M."/>
            <person name="Xu Y."/>
            <person name="Jin H."/>
            <person name="Xiao X."/>
            <person name="Hu G."/>
            <person name="Bao F."/>
            <person name="Hu Y."/>
            <person name="Wan P."/>
            <person name="Li L."/>
            <person name="Deng X."/>
            <person name="Kuang T."/>
            <person name="Xiang C."/>
            <person name="Zhu J.K."/>
            <person name="Oliver M.J."/>
            <person name="He Y."/>
        </authorList>
    </citation>
    <scope>NUCLEOTIDE SEQUENCE [LARGE SCALE GENOMIC DNA]</scope>
    <source>
        <strain evidence="2">cv. XS01</strain>
    </source>
</reference>
<sequence>MSASGESSTTMHRLLHASGSHPIPPPNDPKKTWSSFEISDPILRIFSQTFVLCFSNPRSLFTVAFIRQFPSFSVAVLLVRGRFGLLSRSSSILYHSWRLLLARARLRSYCLGRVFAVSRYLRISVVVQLSRTFVVVIITQKYKLERSVLMQRLVPAFGGIPVMFKPVVWLSSFWLRTSRRLCVIVLVSAKESRRGVSDQLLGLCDVVYVIQVSPLVVEMAQLVVPRELTPKMISLNDAVQHSRSEISTDHSTQITISNTVSSTKAQLTLLSSGHADHLRLHSSATAHSPQASAYHPAQIA</sequence>
<evidence type="ECO:0000313" key="1">
    <source>
        <dbReference type="EMBL" id="KZV36103.1"/>
    </source>
</evidence>
<accession>A0A2Z7BNA9</accession>
<organism evidence="1 2">
    <name type="scientific">Dorcoceras hygrometricum</name>
    <dbReference type="NCBI Taxonomy" id="472368"/>
    <lineage>
        <taxon>Eukaryota</taxon>
        <taxon>Viridiplantae</taxon>
        <taxon>Streptophyta</taxon>
        <taxon>Embryophyta</taxon>
        <taxon>Tracheophyta</taxon>
        <taxon>Spermatophyta</taxon>
        <taxon>Magnoliopsida</taxon>
        <taxon>eudicotyledons</taxon>
        <taxon>Gunneridae</taxon>
        <taxon>Pentapetalae</taxon>
        <taxon>asterids</taxon>
        <taxon>lamiids</taxon>
        <taxon>Lamiales</taxon>
        <taxon>Gesneriaceae</taxon>
        <taxon>Didymocarpoideae</taxon>
        <taxon>Trichosporeae</taxon>
        <taxon>Loxocarpinae</taxon>
        <taxon>Dorcoceras</taxon>
    </lineage>
</organism>
<protein>
    <submittedName>
        <fullName evidence="1">Uncharacterized protein</fullName>
    </submittedName>
</protein>
<gene>
    <name evidence="1" type="ORF">F511_19604</name>
</gene>
<dbReference type="Proteomes" id="UP000250235">
    <property type="component" value="Unassembled WGS sequence"/>
</dbReference>
<proteinExistence type="predicted"/>